<evidence type="ECO:0000313" key="2">
    <source>
        <dbReference type="Proteomes" id="UP000887565"/>
    </source>
</evidence>
<dbReference type="Proteomes" id="UP000887565">
    <property type="component" value="Unplaced"/>
</dbReference>
<sequence>MHRRTKRKHHYNGYIIDTIKLKKSVSSKKIKFAPLDQPGRPSAILFERLTINNRLCNVAKRVATKSSDNVQCGKAYRTPLAGNLAFDGSSDKDDDKHVLTTPAAFFSTKYCTKSFSGLNRKEKTDKRSQVLTRSQMIVEEDEMNVQGTESKTVRKFHGDYPKRNNSP</sequence>
<evidence type="ECO:0000256" key="1">
    <source>
        <dbReference type="SAM" id="MobiDB-lite"/>
    </source>
</evidence>
<dbReference type="WBParaSite" id="nRc.2.0.1.t47061-RA">
    <property type="protein sequence ID" value="nRc.2.0.1.t47061-RA"/>
    <property type="gene ID" value="nRc.2.0.1.g47061"/>
</dbReference>
<evidence type="ECO:0000313" key="3">
    <source>
        <dbReference type="WBParaSite" id="nRc.2.0.1.t47061-RA"/>
    </source>
</evidence>
<name>A0A915LBB9_ROMCU</name>
<protein>
    <submittedName>
        <fullName evidence="3">Uncharacterized protein</fullName>
    </submittedName>
</protein>
<reference evidence="3" key="1">
    <citation type="submission" date="2022-11" db="UniProtKB">
        <authorList>
            <consortium name="WormBaseParasite"/>
        </authorList>
    </citation>
    <scope>IDENTIFICATION</scope>
</reference>
<feature type="compositionally biased region" description="Basic and acidic residues" evidence="1">
    <location>
        <begin position="156"/>
        <end position="167"/>
    </location>
</feature>
<feature type="region of interest" description="Disordered" evidence="1">
    <location>
        <begin position="142"/>
        <end position="167"/>
    </location>
</feature>
<keyword evidence="2" id="KW-1185">Reference proteome</keyword>
<dbReference type="AlphaFoldDB" id="A0A915LBB9"/>
<accession>A0A915LBB9</accession>
<organism evidence="2 3">
    <name type="scientific">Romanomermis culicivorax</name>
    <name type="common">Nematode worm</name>
    <dbReference type="NCBI Taxonomy" id="13658"/>
    <lineage>
        <taxon>Eukaryota</taxon>
        <taxon>Metazoa</taxon>
        <taxon>Ecdysozoa</taxon>
        <taxon>Nematoda</taxon>
        <taxon>Enoplea</taxon>
        <taxon>Dorylaimia</taxon>
        <taxon>Mermithida</taxon>
        <taxon>Mermithoidea</taxon>
        <taxon>Mermithidae</taxon>
        <taxon>Romanomermis</taxon>
    </lineage>
</organism>
<proteinExistence type="predicted"/>